<evidence type="ECO:0000313" key="1">
    <source>
        <dbReference type="EMBL" id="KHK89856.1"/>
    </source>
</evidence>
<dbReference type="EMBL" id="JTDI01000006">
    <property type="protein sequence ID" value="KHK89856.1"/>
    <property type="molecule type" value="Genomic_DNA"/>
</dbReference>
<name>A0A0B1ZFJ6_9SPHN</name>
<evidence type="ECO:0000313" key="2">
    <source>
        <dbReference type="Proteomes" id="UP000031057"/>
    </source>
</evidence>
<protein>
    <submittedName>
        <fullName evidence="1">Uncharacterized protein</fullName>
    </submittedName>
</protein>
<dbReference type="Proteomes" id="UP000031057">
    <property type="component" value="Unassembled WGS sequence"/>
</dbReference>
<dbReference type="AlphaFoldDB" id="A0A0B1ZFJ6"/>
<proteinExistence type="predicted"/>
<reference evidence="1" key="1">
    <citation type="submission" date="2014-10" db="EMBL/GenBank/DDBJ databases">
        <title>Genome sequence of Novosphingobium malaysiense MUSC 273(T).</title>
        <authorList>
            <person name="Lee L.-H."/>
        </authorList>
    </citation>
    <scope>NUCLEOTIDE SEQUENCE [LARGE SCALE GENOMIC DNA]</scope>
    <source>
        <strain evidence="1">MUSC 273</strain>
    </source>
</reference>
<sequence>MHERGEGAEYPDLRRVDRGTGAQRTVVADRDFLAKLEFACRIARGDADGARRGVTAEQRALRTAQDLDSFDVRQVEDRAANAADIYTIDIRGDFAILCRVRCRSEDAAH</sequence>
<comment type="caution">
    <text evidence="1">The sequence shown here is derived from an EMBL/GenBank/DDBJ whole genome shotgun (WGS) entry which is preliminary data.</text>
</comment>
<gene>
    <name evidence="1" type="ORF">LK12_18275</name>
</gene>
<keyword evidence="2" id="KW-1185">Reference proteome</keyword>
<dbReference type="STRING" id="1348853.LK12_18275"/>
<organism evidence="1 2">
    <name type="scientific">Novosphingobium malaysiense</name>
    <dbReference type="NCBI Taxonomy" id="1348853"/>
    <lineage>
        <taxon>Bacteria</taxon>
        <taxon>Pseudomonadati</taxon>
        <taxon>Pseudomonadota</taxon>
        <taxon>Alphaproteobacteria</taxon>
        <taxon>Sphingomonadales</taxon>
        <taxon>Sphingomonadaceae</taxon>
        <taxon>Novosphingobium</taxon>
    </lineage>
</organism>
<accession>A0A0B1ZFJ6</accession>